<evidence type="ECO:0000259" key="4">
    <source>
        <dbReference type="PROSITE" id="PS50043"/>
    </source>
</evidence>
<feature type="domain" description="HTH luxR-type" evidence="4">
    <location>
        <begin position="194"/>
        <end position="259"/>
    </location>
</feature>
<dbReference type="SUPFAM" id="SSF46894">
    <property type="entry name" value="C-terminal effector domain of the bipartite response regulators"/>
    <property type="match status" value="1"/>
</dbReference>
<evidence type="ECO:0000313" key="7">
    <source>
        <dbReference type="Proteomes" id="UP000190897"/>
    </source>
</evidence>
<protein>
    <submittedName>
        <fullName evidence="6">Regulatory protein, luxR family</fullName>
    </submittedName>
</protein>
<dbReference type="OrthoDB" id="1727128at2"/>
<dbReference type="InterPro" id="IPR000792">
    <property type="entry name" value="Tscrpt_reg_LuxR_C"/>
</dbReference>
<gene>
    <name evidence="6" type="ORF">SAMN05660293_00405</name>
</gene>
<dbReference type="Gene3D" id="1.10.10.10">
    <property type="entry name" value="Winged helix-like DNA-binding domain superfamily/Winged helix DNA-binding domain"/>
    <property type="match status" value="1"/>
</dbReference>
<evidence type="ECO:0000313" key="6">
    <source>
        <dbReference type="EMBL" id="SKB47435.1"/>
    </source>
</evidence>
<feature type="domain" description="PAC" evidence="5">
    <location>
        <begin position="123"/>
        <end position="176"/>
    </location>
</feature>
<reference evidence="7" key="1">
    <citation type="submission" date="2017-02" db="EMBL/GenBank/DDBJ databases">
        <authorList>
            <person name="Varghese N."/>
            <person name="Submissions S."/>
        </authorList>
    </citation>
    <scope>NUCLEOTIDE SEQUENCE [LARGE SCALE GENOMIC DNA]</scope>
    <source>
        <strain evidence="7">DSM 22270</strain>
    </source>
</reference>
<evidence type="ECO:0000256" key="2">
    <source>
        <dbReference type="ARBA" id="ARBA00023125"/>
    </source>
</evidence>
<sequence length="261" mass="30146">MNSAQPIAFDLTTIRKIWRSDLLKSEVKEIEGYLRETPLLIDTLNLQNTSVAIIDIQEMRYLCCLGDVEQVIGWSSDILMREGVRFFLSQILPTDYVGFEILSAIMTDYVCKLDDHQIASFRSFFDFRMVRPDGSLTRIMHQGVALKRDPEGNISFMLASISDITHVKREGWQHLRLTNGSENLIYEVNNETGFCRKLESLSDRELEIARLTGKKLTSEEIAKKLFISTHTVNTHRQNMLKKLDMADTMELINFLTVYRLI</sequence>
<dbReference type="CDD" id="cd06170">
    <property type="entry name" value="LuxR_C_like"/>
    <property type="match status" value="1"/>
</dbReference>
<dbReference type="STRING" id="651661.SAMN05660293_00405"/>
<dbReference type="SMART" id="SM00421">
    <property type="entry name" value="HTH_LUXR"/>
    <property type="match status" value="1"/>
</dbReference>
<dbReference type="SUPFAM" id="SSF55785">
    <property type="entry name" value="PYP-like sensor domain (PAS domain)"/>
    <property type="match status" value="1"/>
</dbReference>
<evidence type="ECO:0000256" key="3">
    <source>
        <dbReference type="ARBA" id="ARBA00023163"/>
    </source>
</evidence>
<proteinExistence type="predicted"/>
<evidence type="ECO:0000259" key="5">
    <source>
        <dbReference type="PROSITE" id="PS50113"/>
    </source>
</evidence>
<dbReference type="PRINTS" id="PR00038">
    <property type="entry name" value="HTHLUXR"/>
</dbReference>
<keyword evidence="3" id="KW-0804">Transcription</keyword>
<dbReference type="InterPro" id="IPR035965">
    <property type="entry name" value="PAS-like_dom_sf"/>
</dbReference>
<dbReference type="InterPro" id="IPR016032">
    <property type="entry name" value="Sig_transdc_resp-reg_C-effctor"/>
</dbReference>
<dbReference type="Pfam" id="PF00196">
    <property type="entry name" value="GerE"/>
    <property type="match status" value="1"/>
</dbReference>
<dbReference type="GO" id="GO:0003677">
    <property type="term" value="F:DNA binding"/>
    <property type="evidence" value="ECO:0007669"/>
    <property type="project" value="UniProtKB-KW"/>
</dbReference>
<dbReference type="RefSeq" id="WP_082212994.1">
    <property type="nucleotide sequence ID" value="NZ_FUZA01000001.1"/>
</dbReference>
<dbReference type="AlphaFoldDB" id="A0A1T5BJU5"/>
<name>A0A1T5BJU5_9BACT</name>
<keyword evidence="7" id="KW-1185">Reference proteome</keyword>
<dbReference type="PROSITE" id="PS50113">
    <property type="entry name" value="PAC"/>
    <property type="match status" value="1"/>
</dbReference>
<keyword evidence="1" id="KW-0805">Transcription regulation</keyword>
<dbReference type="Proteomes" id="UP000190897">
    <property type="component" value="Unassembled WGS sequence"/>
</dbReference>
<dbReference type="PANTHER" id="PTHR44688:SF16">
    <property type="entry name" value="DNA-BINDING TRANSCRIPTIONAL ACTIVATOR DEVR_DOSR"/>
    <property type="match status" value="1"/>
</dbReference>
<dbReference type="Gene3D" id="3.30.450.20">
    <property type="entry name" value="PAS domain"/>
    <property type="match status" value="1"/>
</dbReference>
<dbReference type="EMBL" id="FUZA01000001">
    <property type="protein sequence ID" value="SKB47435.1"/>
    <property type="molecule type" value="Genomic_DNA"/>
</dbReference>
<dbReference type="PROSITE" id="PS50043">
    <property type="entry name" value="HTH_LUXR_2"/>
    <property type="match status" value="1"/>
</dbReference>
<accession>A0A1T5BJU5</accession>
<keyword evidence="2" id="KW-0238">DNA-binding</keyword>
<dbReference type="InterPro" id="IPR036388">
    <property type="entry name" value="WH-like_DNA-bd_sf"/>
</dbReference>
<dbReference type="InterPro" id="IPR000700">
    <property type="entry name" value="PAS-assoc_C"/>
</dbReference>
<dbReference type="PANTHER" id="PTHR44688">
    <property type="entry name" value="DNA-BINDING TRANSCRIPTIONAL ACTIVATOR DEVR_DOSR"/>
    <property type="match status" value="1"/>
</dbReference>
<evidence type="ECO:0000256" key="1">
    <source>
        <dbReference type="ARBA" id="ARBA00023015"/>
    </source>
</evidence>
<dbReference type="GO" id="GO:0006355">
    <property type="term" value="P:regulation of DNA-templated transcription"/>
    <property type="evidence" value="ECO:0007669"/>
    <property type="project" value="InterPro"/>
</dbReference>
<organism evidence="6 7">
    <name type="scientific">Dyadobacter psychrophilus</name>
    <dbReference type="NCBI Taxonomy" id="651661"/>
    <lineage>
        <taxon>Bacteria</taxon>
        <taxon>Pseudomonadati</taxon>
        <taxon>Bacteroidota</taxon>
        <taxon>Cytophagia</taxon>
        <taxon>Cytophagales</taxon>
        <taxon>Spirosomataceae</taxon>
        <taxon>Dyadobacter</taxon>
    </lineage>
</organism>